<dbReference type="EMBL" id="RCDD01000007">
    <property type="protein sequence ID" value="RLK54377.1"/>
    <property type="molecule type" value="Genomic_DNA"/>
</dbReference>
<keyword evidence="1" id="KW-1133">Transmembrane helix</keyword>
<dbReference type="Proteomes" id="UP000282454">
    <property type="component" value="Unassembled WGS sequence"/>
</dbReference>
<feature type="transmembrane region" description="Helical" evidence="1">
    <location>
        <begin position="140"/>
        <end position="165"/>
    </location>
</feature>
<name>A0A421AX11_9PSEU</name>
<accession>A0A421AX11</accession>
<reference evidence="2 3" key="1">
    <citation type="submission" date="2018-10" db="EMBL/GenBank/DDBJ databases">
        <title>Genomic Encyclopedia of Archaeal and Bacterial Type Strains, Phase II (KMG-II): from individual species to whole genera.</title>
        <authorList>
            <person name="Goeker M."/>
        </authorList>
    </citation>
    <scope>NUCLEOTIDE SEQUENCE [LARGE SCALE GENOMIC DNA]</scope>
    <source>
        <strain evidence="2 3">DSM 45657</strain>
    </source>
</reference>
<organism evidence="2 3">
    <name type="scientific">Actinokineospora cianjurensis</name>
    <dbReference type="NCBI Taxonomy" id="585224"/>
    <lineage>
        <taxon>Bacteria</taxon>
        <taxon>Bacillati</taxon>
        <taxon>Actinomycetota</taxon>
        <taxon>Actinomycetes</taxon>
        <taxon>Pseudonocardiales</taxon>
        <taxon>Pseudonocardiaceae</taxon>
        <taxon>Actinokineospora</taxon>
    </lineage>
</organism>
<gene>
    <name evidence="2" type="ORF">CLV68_5927</name>
</gene>
<keyword evidence="1" id="KW-0812">Transmembrane</keyword>
<proteinExistence type="predicted"/>
<keyword evidence="3" id="KW-1185">Reference proteome</keyword>
<evidence type="ECO:0000313" key="3">
    <source>
        <dbReference type="Proteomes" id="UP000282454"/>
    </source>
</evidence>
<feature type="transmembrane region" description="Helical" evidence="1">
    <location>
        <begin position="100"/>
        <end position="128"/>
    </location>
</feature>
<evidence type="ECO:0000256" key="1">
    <source>
        <dbReference type="SAM" id="Phobius"/>
    </source>
</evidence>
<evidence type="ECO:0000313" key="2">
    <source>
        <dbReference type="EMBL" id="RLK54377.1"/>
    </source>
</evidence>
<protein>
    <submittedName>
        <fullName evidence="2">Uncharacterized protein</fullName>
    </submittedName>
</protein>
<dbReference type="RefSeq" id="WP_121394242.1">
    <property type="nucleotide sequence ID" value="NZ_RCDD01000007.1"/>
</dbReference>
<sequence length="166" mass="17798">MTPRRRRRATTQAVVAVLFAALAVGLVLLFGPRAFALSGFTGERGTVAVVECGPRLCQGEFTPDGSRMTMVRVNVGDVHGIAPGQFITVYRDGDIASQRVLWRLVLMLGALLIGVAALGVTAVSLWLRAVRREPWGTWEVLGRGFTTALGVGVPALVLALVLYVLR</sequence>
<dbReference type="AlphaFoldDB" id="A0A421AX11"/>
<keyword evidence="1" id="KW-0472">Membrane</keyword>
<comment type="caution">
    <text evidence="2">The sequence shown here is derived from an EMBL/GenBank/DDBJ whole genome shotgun (WGS) entry which is preliminary data.</text>
</comment>